<dbReference type="EMBL" id="JAGTTN010000001">
    <property type="protein sequence ID" value="MCC2031559.1"/>
    <property type="molecule type" value="Genomic_DNA"/>
</dbReference>
<dbReference type="InterPro" id="IPR035906">
    <property type="entry name" value="MetI-like_sf"/>
</dbReference>
<dbReference type="RefSeq" id="WP_229383437.1">
    <property type="nucleotide sequence ID" value="NZ_JAGTTN010000001.1"/>
</dbReference>
<dbReference type="SUPFAM" id="SSF161098">
    <property type="entry name" value="MetI-like"/>
    <property type="match status" value="1"/>
</dbReference>
<evidence type="ECO:0000256" key="3">
    <source>
        <dbReference type="ARBA" id="ARBA00022475"/>
    </source>
</evidence>
<evidence type="ECO:0000256" key="4">
    <source>
        <dbReference type="ARBA" id="ARBA00022692"/>
    </source>
</evidence>
<evidence type="ECO:0000259" key="8">
    <source>
        <dbReference type="PROSITE" id="PS50928"/>
    </source>
</evidence>
<evidence type="ECO:0000313" key="9">
    <source>
        <dbReference type="EMBL" id="MCC2031559.1"/>
    </source>
</evidence>
<comment type="similarity">
    <text evidence="7">Belongs to the binding-protein-dependent transport system permease family.</text>
</comment>
<name>A0A9X1S231_9MICO</name>
<keyword evidence="10" id="KW-1185">Reference proteome</keyword>
<feature type="transmembrane region" description="Helical" evidence="7">
    <location>
        <begin position="175"/>
        <end position="195"/>
    </location>
</feature>
<dbReference type="PROSITE" id="PS50928">
    <property type="entry name" value="ABC_TM1"/>
    <property type="match status" value="1"/>
</dbReference>
<dbReference type="Gene3D" id="1.10.3720.10">
    <property type="entry name" value="MetI-like"/>
    <property type="match status" value="1"/>
</dbReference>
<evidence type="ECO:0000313" key="10">
    <source>
        <dbReference type="Proteomes" id="UP001139354"/>
    </source>
</evidence>
<keyword evidence="2 7" id="KW-0813">Transport</keyword>
<feature type="transmembrane region" description="Helical" evidence="7">
    <location>
        <begin position="275"/>
        <end position="301"/>
    </location>
</feature>
<dbReference type="PANTHER" id="PTHR43163">
    <property type="entry name" value="DIPEPTIDE TRANSPORT SYSTEM PERMEASE PROTEIN DPPB-RELATED"/>
    <property type="match status" value="1"/>
</dbReference>
<sequence>MRYVLGRIAQAAIVLLIAFTAAYTLLQALPGDALLIKFENPEAGLSPAEIALLRDTLGADVPALTQYFDVLGGFLVGNFGHSIQSGTPVREVLATALPETLVLAAAGFVSAVVLAVALAGLSQFRRLTWLRNALRSLPSLFVSIPVFWLGIVLIQVFSFRLGWVPVVNPGPIQGLILPVIALALPIAAPIAQILIRSIDDVTLQPFITVVRAKGATEGWILTRNVARNAVLPALTIAGLLFGELIGGAVITETVFGRTGIGRVTEQAVTNQDTPVLLAVVIVSAAVFVLVNLIVDLVYPLLDPRLSPTAKARS</sequence>
<comment type="subcellular location">
    <subcellularLocation>
        <location evidence="1 7">Cell membrane</location>
        <topology evidence="1 7">Multi-pass membrane protein</topology>
    </subcellularLocation>
</comment>
<dbReference type="Pfam" id="PF19300">
    <property type="entry name" value="BPD_transp_1_N"/>
    <property type="match status" value="1"/>
</dbReference>
<dbReference type="GO" id="GO:0005886">
    <property type="term" value="C:plasma membrane"/>
    <property type="evidence" value="ECO:0007669"/>
    <property type="project" value="UniProtKB-SubCell"/>
</dbReference>
<dbReference type="CDD" id="cd06261">
    <property type="entry name" value="TM_PBP2"/>
    <property type="match status" value="1"/>
</dbReference>
<reference evidence="9" key="1">
    <citation type="submission" date="2021-04" db="EMBL/GenBank/DDBJ databases">
        <title>Microbacterium tenobrionis sp. nov. and Microbacterium allomyrinae sp. nov., isolated from larvae of Tenobrio molitor and Allomyrina dichotoma, respectively.</title>
        <authorList>
            <person name="Lee S.D."/>
        </authorList>
    </citation>
    <scope>NUCLEOTIDE SEQUENCE</scope>
    <source>
        <strain evidence="9">BWT-G7</strain>
    </source>
</reference>
<proteinExistence type="inferred from homology"/>
<dbReference type="Pfam" id="PF00528">
    <property type="entry name" value="BPD_transp_1"/>
    <property type="match status" value="1"/>
</dbReference>
<accession>A0A9X1S231</accession>
<evidence type="ECO:0000256" key="7">
    <source>
        <dbReference type="RuleBase" id="RU363032"/>
    </source>
</evidence>
<dbReference type="AlphaFoldDB" id="A0A9X1S231"/>
<organism evidence="9 10">
    <name type="scientific">Microbacterium allomyrinae</name>
    <dbReference type="NCBI Taxonomy" id="2830666"/>
    <lineage>
        <taxon>Bacteria</taxon>
        <taxon>Bacillati</taxon>
        <taxon>Actinomycetota</taxon>
        <taxon>Actinomycetes</taxon>
        <taxon>Micrococcales</taxon>
        <taxon>Microbacteriaceae</taxon>
        <taxon>Microbacterium</taxon>
    </lineage>
</organism>
<keyword evidence="6 7" id="KW-0472">Membrane</keyword>
<evidence type="ECO:0000256" key="1">
    <source>
        <dbReference type="ARBA" id="ARBA00004651"/>
    </source>
</evidence>
<protein>
    <submittedName>
        <fullName evidence="9">ABC transporter permease</fullName>
    </submittedName>
</protein>
<feature type="domain" description="ABC transmembrane type-1" evidence="8">
    <location>
        <begin position="97"/>
        <end position="298"/>
    </location>
</feature>
<dbReference type="GO" id="GO:0055085">
    <property type="term" value="P:transmembrane transport"/>
    <property type="evidence" value="ECO:0007669"/>
    <property type="project" value="InterPro"/>
</dbReference>
<evidence type="ECO:0000256" key="2">
    <source>
        <dbReference type="ARBA" id="ARBA00022448"/>
    </source>
</evidence>
<keyword evidence="3" id="KW-1003">Cell membrane</keyword>
<evidence type="ECO:0000256" key="6">
    <source>
        <dbReference type="ARBA" id="ARBA00023136"/>
    </source>
</evidence>
<keyword evidence="5 7" id="KW-1133">Transmembrane helix</keyword>
<feature type="transmembrane region" description="Helical" evidence="7">
    <location>
        <begin position="140"/>
        <end position="163"/>
    </location>
</feature>
<gene>
    <name evidence="9" type="ORF">KEC57_05100</name>
</gene>
<keyword evidence="4 7" id="KW-0812">Transmembrane</keyword>
<evidence type="ECO:0000256" key="5">
    <source>
        <dbReference type="ARBA" id="ARBA00022989"/>
    </source>
</evidence>
<dbReference type="PANTHER" id="PTHR43163:SF6">
    <property type="entry name" value="DIPEPTIDE TRANSPORT SYSTEM PERMEASE PROTEIN DPPB-RELATED"/>
    <property type="match status" value="1"/>
</dbReference>
<feature type="transmembrane region" description="Helical" evidence="7">
    <location>
        <begin position="229"/>
        <end position="255"/>
    </location>
</feature>
<comment type="caution">
    <text evidence="9">The sequence shown here is derived from an EMBL/GenBank/DDBJ whole genome shotgun (WGS) entry which is preliminary data.</text>
</comment>
<dbReference type="InterPro" id="IPR000515">
    <property type="entry name" value="MetI-like"/>
</dbReference>
<dbReference type="Proteomes" id="UP001139354">
    <property type="component" value="Unassembled WGS sequence"/>
</dbReference>
<feature type="transmembrane region" description="Helical" evidence="7">
    <location>
        <begin position="100"/>
        <end position="119"/>
    </location>
</feature>
<dbReference type="InterPro" id="IPR045621">
    <property type="entry name" value="BPD_transp_1_N"/>
</dbReference>